<comment type="caution">
    <text evidence="4">The sequence shown here is derived from an EMBL/GenBank/DDBJ whole genome shotgun (WGS) entry which is preliminary data.</text>
</comment>
<evidence type="ECO:0000313" key="4">
    <source>
        <dbReference type="EMBL" id="OPH54638.1"/>
    </source>
</evidence>
<evidence type="ECO:0000256" key="2">
    <source>
        <dbReference type="ARBA" id="ARBA00006573"/>
    </source>
</evidence>
<dbReference type="GO" id="GO:0030436">
    <property type="term" value="P:asexual sporulation"/>
    <property type="evidence" value="ECO:0007669"/>
    <property type="project" value="InterPro"/>
</dbReference>
<dbReference type="OrthoDB" id="1683648at2"/>
<evidence type="ECO:0000256" key="1">
    <source>
        <dbReference type="ARBA" id="ARBA00004288"/>
    </source>
</evidence>
<dbReference type="Pfam" id="PF08141">
    <property type="entry name" value="SspH"/>
    <property type="match status" value="1"/>
</dbReference>
<sequence>MNNQRAQEIATSSTMAHVTFNGVPIYIQHVDTNTETARIYPLDQPHDEKEVPLHNLVEVSELYGTENAHMVCPAPQD</sequence>
<name>A0A1V4HG47_9BACL</name>
<evidence type="ECO:0000256" key="3">
    <source>
        <dbReference type="ARBA" id="ARBA00022969"/>
    </source>
</evidence>
<dbReference type="Proteomes" id="UP000190626">
    <property type="component" value="Unassembled WGS sequence"/>
</dbReference>
<comment type="subcellular location">
    <subcellularLocation>
        <location evidence="1">Spore core</location>
    </subcellularLocation>
</comment>
<proteinExistence type="inferred from homology"/>
<gene>
    <name evidence="4" type="ORF">BC351_30945</name>
</gene>
<dbReference type="STRING" id="1469647.BC351_30945"/>
<accession>A0A1V4HG47</accession>
<dbReference type="AlphaFoldDB" id="A0A1V4HG47"/>
<protein>
    <submittedName>
        <fullName evidence="4">Small, acid-soluble spore protein, H family</fullName>
    </submittedName>
</protein>
<organism evidence="4 5">
    <name type="scientific">Paenibacillus ferrarius</name>
    <dbReference type="NCBI Taxonomy" id="1469647"/>
    <lineage>
        <taxon>Bacteria</taxon>
        <taxon>Bacillati</taxon>
        <taxon>Bacillota</taxon>
        <taxon>Bacilli</taxon>
        <taxon>Bacillales</taxon>
        <taxon>Paenibacillaceae</taxon>
        <taxon>Paenibacillus</taxon>
    </lineage>
</organism>
<dbReference type="EMBL" id="MBTG01000021">
    <property type="protein sequence ID" value="OPH54638.1"/>
    <property type="molecule type" value="Genomic_DNA"/>
</dbReference>
<comment type="similarity">
    <text evidence="2">Belongs to the SspH family.</text>
</comment>
<dbReference type="InterPro" id="IPR012610">
    <property type="entry name" value="SASP_SspH"/>
</dbReference>
<dbReference type="HAMAP" id="MF_00667">
    <property type="entry name" value="SspH"/>
    <property type="match status" value="1"/>
</dbReference>
<dbReference type="GO" id="GO:0042601">
    <property type="term" value="C:endospore-forming forespore"/>
    <property type="evidence" value="ECO:0007669"/>
    <property type="project" value="InterPro"/>
</dbReference>
<evidence type="ECO:0000313" key="5">
    <source>
        <dbReference type="Proteomes" id="UP000190626"/>
    </source>
</evidence>
<dbReference type="GO" id="GO:0030435">
    <property type="term" value="P:sporulation resulting in formation of a cellular spore"/>
    <property type="evidence" value="ECO:0007669"/>
    <property type="project" value="UniProtKB-KW"/>
</dbReference>
<keyword evidence="3" id="KW-0749">Sporulation</keyword>
<reference evidence="5" key="1">
    <citation type="submission" date="2016-07" db="EMBL/GenBank/DDBJ databases">
        <authorList>
            <person name="Florea S."/>
            <person name="Webb J.S."/>
            <person name="Jaromczyk J."/>
            <person name="Schardl C.L."/>
        </authorList>
    </citation>
    <scope>NUCLEOTIDE SEQUENCE [LARGE SCALE GENOMIC DNA]</scope>
    <source>
        <strain evidence="5">CY1</strain>
    </source>
</reference>
<dbReference type="NCBIfam" id="TIGR02861">
    <property type="entry name" value="SASP_H"/>
    <property type="match status" value="1"/>
</dbReference>
<keyword evidence="5" id="KW-1185">Reference proteome</keyword>